<gene>
    <name evidence="4" type="ORF">FD35_GL000657</name>
</gene>
<dbReference type="SUPFAM" id="SSF53756">
    <property type="entry name" value="UDP-Glycosyltransferase/glycogen phosphorylase"/>
    <property type="match status" value="1"/>
</dbReference>
<dbReference type="AlphaFoldDB" id="A0A0R1RAU3"/>
<evidence type="ECO:0000313" key="5">
    <source>
        <dbReference type="Proteomes" id="UP000051999"/>
    </source>
</evidence>
<dbReference type="InterPro" id="IPR022372">
    <property type="entry name" value="Accessory_SS_Asp1"/>
</dbReference>
<dbReference type="eggNOG" id="COG0438">
    <property type="taxonomic scope" value="Bacteria"/>
</dbReference>
<keyword evidence="2 4" id="KW-0808">Transferase</keyword>
<proteinExistence type="predicted"/>
<dbReference type="PANTHER" id="PTHR12526">
    <property type="entry name" value="GLYCOSYLTRANSFERASE"/>
    <property type="match status" value="1"/>
</dbReference>
<dbReference type="GO" id="GO:0016757">
    <property type="term" value="F:glycosyltransferase activity"/>
    <property type="evidence" value="ECO:0007669"/>
    <property type="project" value="UniProtKB-KW"/>
</dbReference>
<accession>A0A0R1RAU3</accession>
<comment type="caution">
    <text evidence="4">The sequence shown here is derived from an EMBL/GenBank/DDBJ whole genome shotgun (WGS) entry which is preliminary data.</text>
</comment>
<dbReference type="OrthoDB" id="570545at2"/>
<evidence type="ECO:0000256" key="2">
    <source>
        <dbReference type="ARBA" id="ARBA00022679"/>
    </source>
</evidence>
<dbReference type="EMBL" id="AZFF01000011">
    <property type="protein sequence ID" value="KRL54071.1"/>
    <property type="molecule type" value="Genomic_DNA"/>
</dbReference>
<name>A0A0R1RAU3_9LACO</name>
<keyword evidence="5" id="KW-1185">Reference proteome</keyword>
<sequence length="520" mass="59128">MIYFVDFSMPEKKSGIEHAELKRLALFRDHGMAARLLTRDYSPRLHWNLNEAQVSDAESMNMFDYFQGALAAASQPLTMNDLRFPANHEGLDIQWHEDEGRFYVLQNGQLYRRVSLFAGTQQVSNVQLFDRFGNLYRVDQYDCRGFKTMEQYYSQDNKVDMERYLHLDGSPAIIRYLKNDAGGNEVDSRYTLLDYQGHDYDFDGMKTFLRFYLDEVAKHDPQVSVFISDRTMIDDWSISHMTAKAYKVLHLHNSQTVDANDPAHAALNYNYAYALHNLQDWDAIVTATQKQTQAVKDRFKPKIPVFTIPVGIVPAATLSIPHVPMAERTPGKVIAVARIANEKRLDDLIKAVHQARESVDNVTLDIYGYENSEDNFAEPKKIKKLIKELDMGDVVTLKGYVPNLTPVYNSAQIFGLTSRMEGFDLALLEAVSHGVVGLAYDVNYGPAEIIENGKNGRLVDLGNWHQMADRLVKMLKNPVRLQEYSDAAYTSAGRFGAEPVWNAWVQLLIDANSKVADKEG</sequence>
<protein>
    <submittedName>
        <fullName evidence="4">Glycosyltransferase, group 1 family protein</fullName>
    </submittedName>
</protein>
<dbReference type="Pfam" id="PF16993">
    <property type="entry name" value="Asp1"/>
    <property type="match status" value="1"/>
</dbReference>
<dbReference type="Proteomes" id="UP000051999">
    <property type="component" value="Unassembled WGS sequence"/>
</dbReference>
<evidence type="ECO:0000259" key="3">
    <source>
        <dbReference type="Pfam" id="PF00534"/>
    </source>
</evidence>
<evidence type="ECO:0000313" key="4">
    <source>
        <dbReference type="EMBL" id="KRL54071.1"/>
    </source>
</evidence>
<keyword evidence="1" id="KW-0328">Glycosyltransferase</keyword>
<reference evidence="4 5" key="1">
    <citation type="journal article" date="2015" name="Genome Announc.">
        <title>Expanding the biotechnology potential of lactobacilli through comparative genomics of 213 strains and associated genera.</title>
        <authorList>
            <person name="Sun Z."/>
            <person name="Harris H.M."/>
            <person name="McCann A."/>
            <person name="Guo C."/>
            <person name="Argimon S."/>
            <person name="Zhang W."/>
            <person name="Yang X."/>
            <person name="Jeffery I.B."/>
            <person name="Cooney J.C."/>
            <person name="Kagawa T.F."/>
            <person name="Liu W."/>
            <person name="Song Y."/>
            <person name="Salvetti E."/>
            <person name="Wrobel A."/>
            <person name="Rasinkangas P."/>
            <person name="Parkhill J."/>
            <person name="Rea M.C."/>
            <person name="O'Sullivan O."/>
            <person name="Ritari J."/>
            <person name="Douillard F.P."/>
            <person name="Paul Ross R."/>
            <person name="Yang R."/>
            <person name="Briner A.E."/>
            <person name="Felis G.E."/>
            <person name="de Vos W.M."/>
            <person name="Barrangou R."/>
            <person name="Klaenhammer T.R."/>
            <person name="Caufield P.W."/>
            <person name="Cui Y."/>
            <person name="Zhang H."/>
            <person name="O'Toole P.W."/>
        </authorList>
    </citation>
    <scope>NUCLEOTIDE SEQUENCE [LARGE SCALE GENOMIC DNA]</scope>
    <source>
        <strain evidence="4 5">DSM 15814</strain>
    </source>
</reference>
<organism evidence="4 5">
    <name type="scientific">Furfurilactobacillus rossiae DSM 15814</name>
    <dbReference type="NCBI Taxonomy" id="1114972"/>
    <lineage>
        <taxon>Bacteria</taxon>
        <taxon>Bacillati</taxon>
        <taxon>Bacillota</taxon>
        <taxon>Bacilli</taxon>
        <taxon>Lactobacillales</taxon>
        <taxon>Lactobacillaceae</taxon>
        <taxon>Furfurilactobacillus</taxon>
    </lineage>
</organism>
<dbReference type="PATRIC" id="fig|1114972.6.peg.657"/>
<dbReference type="InterPro" id="IPR001296">
    <property type="entry name" value="Glyco_trans_1"/>
</dbReference>
<dbReference type="Pfam" id="PF00534">
    <property type="entry name" value="Glycos_transf_1"/>
    <property type="match status" value="1"/>
</dbReference>
<dbReference type="STRING" id="1114972.FD35_GL000657"/>
<dbReference type="Gene3D" id="3.40.50.2000">
    <property type="entry name" value="Glycogen Phosphorylase B"/>
    <property type="match status" value="3"/>
</dbReference>
<feature type="domain" description="Glycosyl transferase family 1" evidence="3">
    <location>
        <begin position="329"/>
        <end position="489"/>
    </location>
</feature>
<dbReference type="PANTHER" id="PTHR12526:SF629">
    <property type="entry name" value="TEICHURONIC ACID BIOSYNTHESIS GLYCOSYLTRANSFERASE TUAH-RELATED"/>
    <property type="match status" value="1"/>
</dbReference>
<dbReference type="RefSeq" id="WP_017263039.1">
    <property type="nucleotide sequence ID" value="NZ_AUAW01000010.1"/>
</dbReference>
<evidence type="ECO:0000256" key="1">
    <source>
        <dbReference type="ARBA" id="ARBA00022676"/>
    </source>
</evidence>
<dbReference type="GO" id="GO:0015031">
    <property type="term" value="P:protein transport"/>
    <property type="evidence" value="ECO:0007669"/>
    <property type="project" value="InterPro"/>
</dbReference>